<evidence type="ECO:0000313" key="2">
    <source>
        <dbReference type="Proteomes" id="UP001652338"/>
    </source>
</evidence>
<keyword evidence="2" id="KW-1185">Reference proteome</keyword>
<comment type="caution">
    <text evidence="1">The sequence shown here is derived from an EMBL/GenBank/DDBJ whole genome shotgun (WGS) entry which is preliminary data.</text>
</comment>
<name>A0ABT2SQ78_9FIRM</name>
<accession>A0ABT2SQ78</accession>
<organism evidence="1 2">
    <name type="scientific">Muricoprocola aceti</name>
    <dbReference type="NCBI Taxonomy" id="2981772"/>
    <lineage>
        <taxon>Bacteria</taxon>
        <taxon>Bacillati</taxon>
        <taxon>Bacillota</taxon>
        <taxon>Clostridia</taxon>
        <taxon>Lachnospirales</taxon>
        <taxon>Lachnospiraceae</taxon>
        <taxon>Muricoprocola</taxon>
    </lineage>
</organism>
<dbReference type="Proteomes" id="UP001652338">
    <property type="component" value="Unassembled WGS sequence"/>
</dbReference>
<dbReference type="RefSeq" id="WP_015526712.1">
    <property type="nucleotide sequence ID" value="NZ_JAOQKE010000025.1"/>
</dbReference>
<dbReference type="EMBL" id="JAOQKE010000025">
    <property type="protein sequence ID" value="MCU6726456.1"/>
    <property type="molecule type" value="Genomic_DNA"/>
</dbReference>
<protein>
    <submittedName>
        <fullName evidence="1">Uncharacterized protein</fullName>
    </submittedName>
</protein>
<gene>
    <name evidence="1" type="ORF">OCV47_14150</name>
</gene>
<reference evidence="1 2" key="1">
    <citation type="journal article" date="2021" name="ISME Commun">
        <title>Automated analysis of genomic sequences facilitates high-throughput and comprehensive description of bacteria.</title>
        <authorList>
            <person name="Hitch T.C.A."/>
        </authorList>
    </citation>
    <scope>NUCLEOTIDE SEQUENCE [LARGE SCALE GENOMIC DNA]</scope>
    <source>
        <strain evidence="1 2">Sanger_29</strain>
    </source>
</reference>
<evidence type="ECO:0000313" key="1">
    <source>
        <dbReference type="EMBL" id="MCU6726456.1"/>
    </source>
</evidence>
<proteinExistence type="predicted"/>
<sequence length="46" mass="5414">MVKCDQTDMVFTAYITLRNGNRLYAKQVGKKVFCFPRKEAKEKNDK</sequence>